<dbReference type="CDD" id="cd00840">
    <property type="entry name" value="MPP_Mre11_N"/>
    <property type="match status" value="1"/>
</dbReference>
<organism evidence="3 4">
    <name type="scientific">Lachnospira eligens (strain ATCC 27750 / DSM 3376 / VPI C15-48 / C15-B4)</name>
    <name type="common">Eubacterium eligens</name>
    <dbReference type="NCBI Taxonomy" id="515620"/>
    <lineage>
        <taxon>Bacteria</taxon>
        <taxon>Bacillati</taxon>
        <taxon>Bacillota</taxon>
        <taxon>Clostridia</taxon>
        <taxon>Lachnospirales</taxon>
        <taxon>Lachnospiraceae</taxon>
        <taxon>Lachnospira</taxon>
    </lineage>
</organism>
<proteinExistence type="predicted"/>
<dbReference type="Proteomes" id="UP000001476">
    <property type="component" value="Plasmid pEubeli2"/>
</dbReference>
<gene>
    <name evidence="3" type="ordered locus">EUBELI_20525</name>
</gene>
<dbReference type="PANTHER" id="PTHR30337:SF7">
    <property type="entry name" value="PHOSPHOESTERASE"/>
    <property type="match status" value="1"/>
</dbReference>
<evidence type="ECO:0000259" key="2">
    <source>
        <dbReference type="Pfam" id="PF00149"/>
    </source>
</evidence>
<dbReference type="RefSeq" id="WP_012740796.1">
    <property type="nucleotide sequence ID" value="NC_012780.1"/>
</dbReference>
<dbReference type="InterPro" id="IPR050535">
    <property type="entry name" value="DNA_Repair-Maintenance_Comp"/>
</dbReference>
<dbReference type="GO" id="GO:0016787">
    <property type="term" value="F:hydrolase activity"/>
    <property type="evidence" value="ECO:0007669"/>
    <property type="project" value="UniProtKB-KW"/>
</dbReference>
<evidence type="ECO:0000256" key="1">
    <source>
        <dbReference type="ARBA" id="ARBA00022801"/>
    </source>
</evidence>
<reference evidence="3 4" key="1">
    <citation type="journal article" date="2009" name="Proc. Natl. Acad. Sci. U.S.A.">
        <title>Characterizing a model human gut microbiota composed of members of its two dominant bacterial phyla.</title>
        <authorList>
            <person name="Mahowald M.A."/>
            <person name="Rey F.E."/>
            <person name="Seedorf H."/>
            <person name="Turnbaugh P.J."/>
            <person name="Fulton R.S."/>
            <person name="Wollam A."/>
            <person name="Shah N."/>
            <person name="Wang C."/>
            <person name="Magrini V."/>
            <person name="Wilson R.K."/>
            <person name="Cantarel B.L."/>
            <person name="Coutinho P.M."/>
            <person name="Henrissat B."/>
            <person name="Crock L.W."/>
            <person name="Russell A."/>
            <person name="Verberkmoes N.C."/>
            <person name="Hettich R.L."/>
            <person name="Gordon J.I."/>
        </authorList>
    </citation>
    <scope>NUCLEOTIDE SEQUENCE [LARGE SCALE GENOMIC DNA]</scope>
    <source>
        <strain evidence="4">ATCC 27750 / DSM 3376 / VPI C15-48 / C15-B4</strain>
        <plasmid evidence="3">unnamed</plasmid>
    </source>
</reference>
<protein>
    <recommendedName>
        <fullName evidence="2">Calcineurin-like phosphoesterase domain-containing protein</fullName>
    </recommendedName>
</protein>
<accession>C4Z6S7</accession>
<keyword evidence="3" id="KW-0614">Plasmid</keyword>
<name>C4Z6S7_LACE2</name>
<dbReference type="HOGENOM" id="CLU_026621_0_1_9"/>
<dbReference type="InterPro" id="IPR041796">
    <property type="entry name" value="Mre11_N"/>
</dbReference>
<dbReference type="InterPro" id="IPR029052">
    <property type="entry name" value="Metallo-depent_PP-like"/>
</dbReference>
<dbReference type="InterPro" id="IPR004843">
    <property type="entry name" value="Calcineurin-like_PHP"/>
</dbReference>
<dbReference type="Pfam" id="PF00149">
    <property type="entry name" value="Metallophos"/>
    <property type="match status" value="1"/>
</dbReference>
<dbReference type="SUPFAM" id="SSF56300">
    <property type="entry name" value="Metallo-dependent phosphatases"/>
    <property type="match status" value="1"/>
</dbReference>
<dbReference type="Gene3D" id="3.60.21.10">
    <property type="match status" value="1"/>
</dbReference>
<keyword evidence="1" id="KW-0378">Hydrolase</keyword>
<dbReference type="GeneID" id="41357231"/>
<sequence>MKILHCADIHLDSAMTANLDKDKARERRNELLASFKDMVGYAVKECIGVIIIAGDLFDTRNISVGAKKEVYNIIINNPGITFYYLQGNHDNGSFVSYLDEIPANLRMFGKEWTSYNAGIINNGGITKDIVITGVELDSDNAGKIYGSLSLNAGNYNIVVLHGQEASHISKNNAQIISLKDLRNRGIDYLALGHVHEYSSDRLDARGVYCYPGCLEGRGFDEAGEHGFVVLDIDETSGSSDTYFVPFARRNIYVAQVNVTGCENTFEIEKRVRSFLEMSGYTKESLVKVELTGALDVECEKNTDYLGKQFEGKFYAFKIKDNTIYNIDYMLYEHDMSLKGEYIRNVMARNDISEQDKAEIIRYGLQALQGEEIG</sequence>
<dbReference type="PANTHER" id="PTHR30337">
    <property type="entry name" value="COMPONENT OF ATP-DEPENDENT DSDNA EXONUCLEASE"/>
    <property type="match status" value="1"/>
</dbReference>
<dbReference type="eggNOG" id="COG0420">
    <property type="taxonomic scope" value="Bacteria"/>
</dbReference>
<dbReference type="EMBL" id="CP001106">
    <property type="protein sequence ID" value="ACR73669.1"/>
    <property type="molecule type" value="Genomic_DNA"/>
</dbReference>
<dbReference type="KEGG" id="eel:EUBELI_20525"/>
<dbReference type="AlphaFoldDB" id="C4Z6S7"/>
<feature type="domain" description="Calcineurin-like phosphoesterase" evidence="2">
    <location>
        <begin position="1"/>
        <end position="197"/>
    </location>
</feature>
<evidence type="ECO:0000313" key="4">
    <source>
        <dbReference type="Proteomes" id="UP000001476"/>
    </source>
</evidence>
<evidence type="ECO:0000313" key="3">
    <source>
        <dbReference type="EMBL" id="ACR73669.1"/>
    </source>
</evidence>
<keyword evidence="4" id="KW-1185">Reference proteome</keyword>
<geneLocation type="plasmid" evidence="4">
    <name>pEubeli2</name>
</geneLocation>